<feature type="transmembrane region" description="Helical" evidence="2">
    <location>
        <begin position="142"/>
        <end position="159"/>
    </location>
</feature>
<keyword evidence="2" id="KW-0472">Membrane</keyword>
<name>A0A6V8KJ38_9ACTN</name>
<keyword evidence="4" id="KW-1185">Reference proteome</keyword>
<keyword evidence="2" id="KW-1133">Transmembrane helix</keyword>
<feature type="compositionally biased region" description="Low complexity" evidence="1">
    <location>
        <begin position="33"/>
        <end position="48"/>
    </location>
</feature>
<reference evidence="3 4" key="2">
    <citation type="submission" date="2020-03" db="EMBL/GenBank/DDBJ databases">
        <authorList>
            <person name="Ichikawa N."/>
            <person name="Kimura A."/>
            <person name="Kitahashi Y."/>
            <person name="Uohara A."/>
        </authorList>
    </citation>
    <scope>NUCLEOTIDE SEQUENCE [LARGE SCALE GENOMIC DNA]</scope>
    <source>
        <strain evidence="3 4">NBRC 108639</strain>
    </source>
</reference>
<evidence type="ECO:0000313" key="3">
    <source>
        <dbReference type="EMBL" id="GFJ85202.1"/>
    </source>
</evidence>
<dbReference type="AlphaFoldDB" id="A0A6V8KJ38"/>
<feature type="region of interest" description="Disordered" evidence="1">
    <location>
        <begin position="1"/>
        <end position="58"/>
    </location>
</feature>
<reference evidence="3 4" key="1">
    <citation type="submission" date="2020-03" db="EMBL/GenBank/DDBJ databases">
        <title>Whole genome shotgun sequence of Phytohabitans houttuyneae NBRC 108639.</title>
        <authorList>
            <person name="Komaki H."/>
            <person name="Tamura T."/>
        </authorList>
    </citation>
    <scope>NUCLEOTIDE SEQUENCE [LARGE SCALE GENOMIC DNA]</scope>
    <source>
        <strain evidence="3 4">NBRC 108639</strain>
    </source>
</reference>
<dbReference type="EMBL" id="BLPF01000004">
    <property type="protein sequence ID" value="GFJ85202.1"/>
    <property type="molecule type" value="Genomic_DNA"/>
</dbReference>
<protein>
    <submittedName>
        <fullName evidence="3">Uncharacterized protein</fullName>
    </submittedName>
</protein>
<organism evidence="3 4">
    <name type="scientific">Phytohabitans houttuyneae</name>
    <dbReference type="NCBI Taxonomy" id="1076126"/>
    <lineage>
        <taxon>Bacteria</taxon>
        <taxon>Bacillati</taxon>
        <taxon>Actinomycetota</taxon>
        <taxon>Actinomycetes</taxon>
        <taxon>Micromonosporales</taxon>
        <taxon>Micromonosporaceae</taxon>
    </lineage>
</organism>
<proteinExistence type="predicted"/>
<dbReference type="Proteomes" id="UP000482800">
    <property type="component" value="Unassembled WGS sequence"/>
</dbReference>
<evidence type="ECO:0000256" key="2">
    <source>
        <dbReference type="SAM" id="Phobius"/>
    </source>
</evidence>
<dbReference type="RefSeq" id="WP_173070128.1">
    <property type="nucleotide sequence ID" value="NZ_BAABGO010000014.1"/>
</dbReference>
<feature type="transmembrane region" description="Helical" evidence="2">
    <location>
        <begin position="100"/>
        <end position="121"/>
    </location>
</feature>
<evidence type="ECO:0000313" key="4">
    <source>
        <dbReference type="Proteomes" id="UP000482800"/>
    </source>
</evidence>
<sequence length="176" mass="19343">MADPTQPWAERTVDMPPQPLPQSYQRGVAQVQPRATTPSTPAAPHEPTGTGWPATEPDARWAPPGYHRGQWRIGSGWTVFGALVAFVCWGIWAISTRGDLTSPVLTFVLSLGVAVGLFALCRLVGRIILERQLGRVRRSARGAHLITGIFLVGVGIAYLRQTEWVMDAFNWVRGLF</sequence>
<gene>
    <name evidence="3" type="ORF">Phou_093820</name>
</gene>
<keyword evidence="2" id="KW-0812">Transmembrane</keyword>
<comment type="caution">
    <text evidence="3">The sequence shown here is derived from an EMBL/GenBank/DDBJ whole genome shotgun (WGS) entry which is preliminary data.</text>
</comment>
<evidence type="ECO:0000256" key="1">
    <source>
        <dbReference type="SAM" id="MobiDB-lite"/>
    </source>
</evidence>
<feature type="transmembrane region" description="Helical" evidence="2">
    <location>
        <begin position="76"/>
        <end position="94"/>
    </location>
</feature>
<accession>A0A6V8KJ38</accession>